<feature type="transmembrane region" description="Helical" evidence="1">
    <location>
        <begin position="27"/>
        <end position="47"/>
    </location>
</feature>
<protein>
    <submittedName>
        <fullName evidence="2">Uncharacterized protein</fullName>
    </submittedName>
</protein>
<proteinExistence type="predicted"/>
<comment type="caution">
    <text evidence="2">The sequence shown here is derived from an EMBL/GenBank/DDBJ whole genome shotgun (WGS) entry which is preliminary data.</text>
</comment>
<name>W2Z6F0_PHYNI</name>
<sequence>MATLIFIQESMPLRDPKEGWRANYGQWIRAAMLTFVITYSTTSPVGHFIDGIAFSVRQLVVFCTCVAVLLCACTMAIAAYVIFPIPFSVLTMTPVYNILYIVAFRLVMGTDVIRRTKAQPEQFKRYMNNLHAQILMMFVYPIYEVLFRTAQGSHYQLFVILLLPIIKVVIKNIMRKCTMHAEDMVPEAVIFTVDFFNAIYVATCMQTASSAVSIVIIVLTDLSQTIIMLYGLHRRTAVISSALTQTVQKPHKDQFLSVLCELCRNPEIFKKQLRAVHPTTDVVDLTTRVFTDKRRPTRSRKPTRRKTAEHPTFLRDSLEALFSTECLVLTSYLESVIPMFYTTYILVMVHLPSSKYHTEMVGITAENVGARISPVFMFGLLQIASLLLLLVTIKRNCLMRALYQLAFVLESQKLLVQTKLIVWMMITLCFRVMHFGVDFTFKFSGFGYKISSSSPGWP</sequence>
<feature type="transmembrane region" description="Helical" evidence="1">
    <location>
        <begin position="372"/>
        <end position="393"/>
    </location>
</feature>
<feature type="transmembrane region" description="Helical" evidence="1">
    <location>
        <begin position="414"/>
        <end position="433"/>
    </location>
</feature>
<feature type="transmembrane region" description="Helical" evidence="1">
    <location>
        <begin position="95"/>
        <end position="114"/>
    </location>
</feature>
<accession>W2Z6F0</accession>
<reference evidence="2 3" key="1">
    <citation type="submission" date="2013-11" db="EMBL/GenBank/DDBJ databases">
        <title>The Genome Sequence of Phytophthora parasitica P10297.</title>
        <authorList>
            <consortium name="The Broad Institute Genomics Platform"/>
            <person name="Russ C."/>
            <person name="Tyler B."/>
            <person name="Panabieres F."/>
            <person name="Shan W."/>
            <person name="Tripathy S."/>
            <person name="Grunwald N."/>
            <person name="Machado M."/>
            <person name="Johnson C.S."/>
            <person name="Walker B."/>
            <person name="Young S.K."/>
            <person name="Zeng Q."/>
            <person name="Gargeya S."/>
            <person name="Fitzgerald M."/>
            <person name="Haas B."/>
            <person name="Abouelleil A."/>
            <person name="Allen A.W."/>
            <person name="Alvarado L."/>
            <person name="Arachchi H.M."/>
            <person name="Berlin A.M."/>
            <person name="Chapman S.B."/>
            <person name="Gainer-Dewar J."/>
            <person name="Goldberg J."/>
            <person name="Griggs A."/>
            <person name="Gujja S."/>
            <person name="Hansen M."/>
            <person name="Howarth C."/>
            <person name="Imamovic A."/>
            <person name="Ireland A."/>
            <person name="Larimer J."/>
            <person name="McCowan C."/>
            <person name="Murphy C."/>
            <person name="Pearson M."/>
            <person name="Poon T.W."/>
            <person name="Priest M."/>
            <person name="Roberts A."/>
            <person name="Saif S."/>
            <person name="Shea T."/>
            <person name="Sisk P."/>
            <person name="Sykes S."/>
            <person name="Wortman J."/>
            <person name="Nusbaum C."/>
            <person name="Birren B."/>
        </authorList>
    </citation>
    <scope>NUCLEOTIDE SEQUENCE [LARGE SCALE GENOMIC DNA]</scope>
    <source>
        <strain evidence="2 3">P10297</strain>
    </source>
</reference>
<dbReference type="EMBL" id="ANIY01002087">
    <property type="protein sequence ID" value="ETP42947.1"/>
    <property type="molecule type" value="Genomic_DNA"/>
</dbReference>
<dbReference type="Proteomes" id="UP000018948">
    <property type="component" value="Unassembled WGS sequence"/>
</dbReference>
<keyword evidence="1" id="KW-0812">Transmembrane</keyword>
<feature type="transmembrane region" description="Helical" evidence="1">
    <location>
        <begin position="126"/>
        <end position="143"/>
    </location>
</feature>
<gene>
    <name evidence="2" type="ORF">F442_10176</name>
</gene>
<feature type="transmembrane region" description="Helical" evidence="1">
    <location>
        <begin position="155"/>
        <end position="173"/>
    </location>
</feature>
<organism evidence="2 3">
    <name type="scientific">Phytophthora nicotianae P10297</name>
    <dbReference type="NCBI Taxonomy" id="1317064"/>
    <lineage>
        <taxon>Eukaryota</taxon>
        <taxon>Sar</taxon>
        <taxon>Stramenopiles</taxon>
        <taxon>Oomycota</taxon>
        <taxon>Peronosporomycetes</taxon>
        <taxon>Peronosporales</taxon>
        <taxon>Peronosporaceae</taxon>
        <taxon>Phytophthora</taxon>
    </lineage>
</organism>
<evidence type="ECO:0000256" key="1">
    <source>
        <dbReference type="SAM" id="Phobius"/>
    </source>
</evidence>
<dbReference type="OrthoDB" id="116430at2759"/>
<keyword evidence="1" id="KW-0472">Membrane</keyword>
<keyword evidence="1" id="KW-1133">Transmembrane helix</keyword>
<evidence type="ECO:0000313" key="3">
    <source>
        <dbReference type="Proteomes" id="UP000018948"/>
    </source>
</evidence>
<evidence type="ECO:0000313" key="2">
    <source>
        <dbReference type="EMBL" id="ETP42947.1"/>
    </source>
</evidence>
<feature type="transmembrane region" description="Helical" evidence="1">
    <location>
        <begin position="59"/>
        <end position="83"/>
    </location>
</feature>
<feature type="transmembrane region" description="Helical" evidence="1">
    <location>
        <begin position="332"/>
        <end position="352"/>
    </location>
</feature>
<dbReference type="AlphaFoldDB" id="W2Z6F0"/>